<dbReference type="Proteomes" id="UP000562492">
    <property type="component" value="Unassembled WGS sequence"/>
</dbReference>
<proteinExistence type="predicted"/>
<dbReference type="RefSeq" id="WP_233464282.1">
    <property type="nucleotide sequence ID" value="NZ_JACHKZ010000002.1"/>
</dbReference>
<organism evidence="2 3">
    <name type="scientific">Comamonas odontotermitis</name>
    <dbReference type="NCBI Taxonomy" id="379895"/>
    <lineage>
        <taxon>Bacteria</taxon>
        <taxon>Pseudomonadati</taxon>
        <taxon>Pseudomonadota</taxon>
        <taxon>Betaproteobacteria</taxon>
        <taxon>Burkholderiales</taxon>
        <taxon>Comamonadaceae</taxon>
        <taxon>Comamonas</taxon>
    </lineage>
</organism>
<keyword evidence="3" id="KW-1185">Reference proteome</keyword>
<dbReference type="EMBL" id="JACHKZ010000002">
    <property type="protein sequence ID" value="MBB6576443.1"/>
    <property type="molecule type" value="Genomic_DNA"/>
</dbReference>
<evidence type="ECO:0000256" key="1">
    <source>
        <dbReference type="SAM" id="Phobius"/>
    </source>
</evidence>
<keyword evidence="1" id="KW-0812">Transmembrane</keyword>
<protein>
    <submittedName>
        <fullName evidence="2">Uncharacterized protein</fullName>
    </submittedName>
</protein>
<feature type="transmembrane region" description="Helical" evidence="1">
    <location>
        <begin position="75"/>
        <end position="96"/>
    </location>
</feature>
<keyword evidence="1" id="KW-1133">Transmembrane helix</keyword>
<evidence type="ECO:0000313" key="2">
    <source>
        <dbReference type="EMBL" id="MBB6576443.1"/>
    </source>
</evidence>
<feature type="transmembrane region" description="Helical" evidence="1">
    <location>
        <begin position="208"/>
        <end position="226"/>
    </location>
</feature>
<sequence>MPPPPKRRPGKNAQRYSSWWALRMQPQRMAAALQQKHWLRMHGLCMGLLVLLVMWLVTAAMLKAGVESMAVRYAVSLGVGYAVYLAVLRLWAAYLVRNAYERRREESSADGADVLDGFPDLHHHHGPSDVQAGGGGDFGGGGASGNWSGAADVPQGGSGSWVDSVDIGDIGGGDEGIVIVPILAVFAGLVLAFFGLGALLWLYFGVDVLLTVAVELAFSMMAARALVRVERAGWLASAVRLTWKPLLGALVCAVAVGALADWWVPEADTLREVVAHVRGSH</sequence>
<keyword evidence="1" id="KW-0472">Membrane</keyword>
<feature type="transmembrane region" description="Helical" evidence="1">
    <location>
        <begin position="246"/>
        <end position="264"/>
    </location>
</feature>
<reference evidence="2 3" key="1">
    <citation type="submission" date="2020-08" db="EMBL/GenBank/DDBJ databases">
        <title>Functional genomics of gut bacteria from endangered species of beetles.</title>
        <authorList>
            <person name="Carlos-Shanley C."/>
        </authorList>
    </citation>
    <scope>NUCLEOTIDE SEQUENCE [LARGE SCALE GENOMIC DNA]</scope>
    <source>
        <strain evidence="2 3">S00124</strain>
    </source>
</reference>
<feature type="transmembrane region" description="Helical" evidence="1">
    <location>
        <begin position="177"/>
        <end position="202"/>
    </location>
</feature>
<gene>
    <name evidence="2" type="ORF">HNP33_000491</name>
</gene>
<name>A0ABR6RBC7_9BURK</name>
<comment type="caution">
    <text evidence="2">The sequence shown here is derived from an EMBL/GenBank/DDBJ whole genome shotgun (WGS) entry which is preliminary data.</text>
</comment>
<accession>A0ABR6RBC7</accession>
<evidence type="ECO:0000313" key="3">
    <source>
        <dbReference type="Proteomes" id="UP000562492"/>
    </source>
</evidence>